<evidence type="ECO:0000256" key="2">
    <source>
        <dbReference type="ARBA" id="ARBA00023315"/>
    </source>
</evidence>
<dbReference type="PANTHER" id="PTHR43800:SF1">
    <property type="entry name" value="PEPTIDYL-LYSINE N-ACETYLTRANSFERASE YJAB"/>
    <property type="match status" value="1"/>
</dbReference>
<dbReference type="PROSITE" id="PS51186">
    <property type="entry name" value="GNAT"/>
    <property type="match status" value="1"/>
</dbReference>
<organism evidence="4 5">
    <name type="scientific">Solidesulfovibrio carbinolicus</name>
    <dbReference type="NCBI Taxonomy" id="296842"/>
    <lineage>
        <taxon>Bacteria</taxon>
        <taxon>Pseudomonadati</taxon>
        <taxon>Thermodesulfobacteriota</taxon>
        <taxon>Desulfovibrionia</taxon>
        <taxon>Desulfovibrionales</taxon>
        <taxon>Desulfovibrionaceae</taxon>
        <taxon>Solidesulfovibrio</taxon>
    </lineage>
</organism>
<accession>A0A4P6HV26</accession>
<dbReference type="EMBL" id="CP026538">
    <property type="protein sequence ID" value="QAZ69368.1"/>
    <property type="molecule type" value="Genomic_DNA"/>
</dbReference>
<dbReference type="AlphaFoldDB" id="A0A4P6HV26"/>
<evidence type="ECO:0000313" key="5">
    <source>
        <dbReference type="Proteomes" id="UP000293296"/>
    </source>
</evidence>
<dbReference type="OrthoDB" id="572496at2"/>
<dbReference type="GO" id="GO:0016747">
    <property type="term" value="F:acyltransferase activity, transferring groups other than amino-acyl groups"/>
    <property type="evidence" value="ECO:0007669"/>
    <property type="project" value="InterPro"/>
</dbReference>
<dbReference type="KEGG" id="dcb:C3Y92_19845"/>
<keyword evidence="2" id="KW-0012">Acyltransferase</keyword>
<dbReference type="Gene3D" id="3.40.630.30">
    <property type="match status" value="1"/>
</dbReference>
<sequence>MKSECSKIVPAGYAIIPAESRHLPLLNAIELAAAKLFPDDYLPEHILSDKVPMDVLLDAQAQDMLWVAVDAGGSPVGYILVQAVDGLALLAQVDVHPDHGRQGLGTALIRHAMQAMHERGFAECYLTTFSDIAWNAPFYAKLGFGVVGEADMPQAIAEILREEQERGLRNRVAMRLKISE</sequence>
<reference evidence="4 5" key="1">
    <citation type="submission" date="2018-02" db="EMBL/GenBank/DDBJ databases">
        <title>Genome sequence of Desulfovibrio carbinolicus DSM 3852.</title>
        <authorList>
            <person name="Wilbanks E."/>
            <person name="Skennerton C.T."/>
            <person name="Orphan V.J."/>
        </authorList>
    </citation>
    <scope>NUCLEOTIDE SEQUENCE [LARGE SCALE GENOMIC DNA]</scope>
    <source>
        <strain evidence="4 5">DSM 3852</strain>
    </source>
</reference>
<dbReference type="InterPro" id="IPR016181">
    <property type="entry name" value="Acyl_CoA_acyltransferase"/>
</dbReference>
<name>A0A4P6HV26_9BACT</name>
<evidence type="ECO:0000259" key="3">
    <source>
        <dbReference type="PROSITE" id="PS51186"/>
    </source>
</evidence>
<proteinExistence type="predicted"/>
<gene>
    <name evidence="4" type="ORF">C3Y92_19845</name>
</gene>
<evidence type="ECO:0000313" key="4">
    <source>
        <dbReference type="EMBL" id="QAZ69368.1"/>
    </source>
</evidence>
<keyword evidence="1 4" id="KW-0808">Transferase</keyword>
<evidence type="ECO:0000256" key="1">
    <source>
        <dbReference type="ARBA" id="ARBA00022679"/>
    </source>
</evidence>
<dbReference type="PANTHER" id="PTHR43800">
    <property type="entry name" value="PEPTIDYL-LYSINE N-ACETYLTRANSFERASE YJAB"/>
    <property type="match status" value="1"/>
</dbReference>
<feature type="domain" description="N-acetyltransferase" evidence="3">
    <location>
        <begin position="13"/>
        <end position="163"/>
    </location>
</feature>
<dbReference type="Proteomes" id="UP000293296">
    <property type="component" value="Chromosome"/>
</dbReference>
<dbReference type="CDD" id="cd04301">
    <property type="entry name" value="NAT_SF"/>
    <property type="match status" value="1"/>
</dbReference>
<dbReference type="Pfam" id="PF00583">
    <property type="entry name" value="Acetyltransf_1"/>
    <property type="match status" value="1"/>
</dbReference>
<dbReference type="SUPFAM" id="SSF55729">
    <property type="entry name" value="Acyl-CoA N-acyltransferases (Nat)"/>
    <property type="match status" value="1"/>
</dbReference>
<keyword evidence="5" id="KW-1185">Reference proteome</keyword>
<protein>
    <submittedName>
        <fullName evidence="4">N-acetyltransferase</fullName>
    </submittedName>
</protein>
<dbReference type="InterPro" id="IPR000182">
    <property type="entry name" value="GNAT_dom"/>
</dbReference>